<organism evidence="2 3">
    <name type="scientific">Diplogelasinospora grovesii</name>
    <dbReference type="NCBI Taxonomy" id="303347"/>
    <lineage>
        <taxon>Eukaryota</taxon>
        <taxon>Fungi</taxon>
        <taxon>Dikarya</taxon>
        <taxon>Ascomycota</taxon>
        <taxon>Pezizomycotina</taxon>
        <taxon>Sordariomycetes</taxon>
        <taxon>Sordariomycetidae</taxon>
        <taxon>Sordariales</taxon>
        <taxon>Diplogelasinosporaceae</taxon>
        <taxon>Diplogelasinospora</taxon>
    </lineage>
</organism>
<proteinExistence type="predicted"/>
<evidence type="ECO:0000256" key="1">
    <source>
        <dbReference type="SAM" id="MobiDB-lite"/>
    </source>
</evidence>
<feature type="region of interest" description="Disordered" evidence="1">
    <location>
        <begin position="691"/>
        <end position="785"/>
    </location>
</feature>
<feature type="compositionally biased region" description="Basic residues" evidence="1">
    <location>
        <begin position="1535"/>
        <end position="1546"/>
    </location>
</feature>
<feature type="compositionally biased region" description="Polar residues" evidence="1">
    <location>
        <begin position="1039"/>
        <end position="1048"/>
    </location>
</feature>
<feature type="region of interest" description="Disordered" evidence="1">
    <location>
        <begin position="1136"/>
        <end position="1391"/>
    </location>
</feature>
<accession>A0AAN6S7T3</accession>
<feature type="compositionally biased region" description="Acidic residues" evidence="1">
    <location>
        <begin position="1217"/>
        <end position="1228"/>
    </location>
</feature>
<evidence type="ECO:0008006" key="4">
    <source>
        <dbReference type="Google" id="ProtNLM"/>
    </source>
</evidence>
<evidence type="ECO:0000313" key="2">
    <source>
        <dbReference type="EMBL" id="KAK3943625.1"/>
    </source>
</evidence>
<feature type="region of interest" description="Disordered" evidence="1">
    <location>
        <begin position="913"/>
        <end position="1087"/>
    </location>
</feature>
<reference evidence="3" key="1">
    <citation type="journal article" date="2023" name="Mol. Phylogenet. Evol.">
        <title>Genome-scale phylogeny and comparative genomics of the fungal order Sordariales.</title>
        <authorList>
            <person name="Hensen N."/>
            <person name="Bonometti L."/>
            <person name="Westerberg I."/>
            <person name="Brannstrom I.O."/>
            <person name="Guillou S."/>
            <person name="Cros-Aarteil S."/>
            <person name="Calhoun S."/>
            <person name="Haridas S."/>
            <person name="Kuo A."/>
            <person name="Mondo S."/>
            <person name="Pangilinan J."/>
            <person name="Riley R."/>
            <person name="LaButti K."/>
            <person name="Andreopoulos B."/>
            <person name="Lipzen A."/>
            <person name="Chen C."/>
            <person name="Yan M."/>
            <person name="Daum C."/>
            <person name="Ng V."/>
            <person name="Clum A."/>
            <person name="Steindorff A."/>
            <person name="Ohm R.A."/>
            <person name="Martin F."/>
            <person name="Silar P."/>
            <person name="Natvig D.O."/>
            <person name="Lalanne C."/>
            <person name="Gautier V."/>
            <person name="Ament-Velasquez S.L."/>
            <person name="Kruys A."/>
            <person name="Hutchinson M.I."/>
            <person name="Powell A.J."/>
            <person name="Barry K."/>
            <person name="Miller A.N."/>
            <person name="Grigoriev I.V."/>
            <person name="Debuchy R."/>
            <person name="Gladieux P."/>
            <person name="Hiltunen Thoren M."/>
            <person name="Johannesson H."/>
        </authorList>
    </citation>
    <scope>NUCLEOTIDE SEQUENCE [LARGE SCALE GENOMIC DNA]</scope>
    <source>
        <strain evidence="3">CBS 340.73</strain>
    </source>
</reference>
<feature type="compositionally biased region" description="Basic and acidic residues" evidence="1">
    <location>
        <begin position="725"/>
        <end position="749"/>
    </location>
</feature>
<dbReference type="EMBL" id="MU853764">
    <property type="protein sequence ID" value="KAK3943625.1"/>
    <property type="molecule type" value="Genomic_DNA"/>
</dbReference>
<dbReference type="PROSITE" id="PS00018">
    <property type="entry name" value="EF_HAND_1"/>
    <property type="match status" value="1"/>
</dbReference>
<feature type="compositionally biased region" description="Basic and acidic residues" evidence="1">
    <location>
        <begin position="1136"/>
        <end position="1145"/>
    </location>
</feature>
<feature type="compositionally biased region" description="Polar residues" evidence="1">
    <location>
        <begin position="702"/>
        <end position="721"/>
    </location>
</feature>
<evidence type="ECO:0000313" key="3">
    <source>
        <dbReference type="Proteomes" id="UP001303473"/>
    </source>
</evidence>
<keyword evidence="3" id="KW-1185">Reference proteome</keyword>
<dbReference type="InterPro" id="IPR018247">
    <property type="entry name" value="EF_Hand_1_Ca_BS"/>
</dbReference>
<feature type="region of interest" description="Disordered" evidence="1">
    <location>
        <begin position="866"/>
        <end position="897"/>
    </location>
</feature>
<sequence>MAWDAQHRRPGVSSPWSRRGLILGDSFPRLEPKRSSTDLTMDQERALLSPIFEEQQNGFFSTPPLAVHVTIKFTDPVIRSIYSRSYESSPGFEPNNRICRGLLRRIEHCSEELITRKDSGATEGLRDGTDEPKPKRFEITFKIIRRGTGTWAERTFRSYQKQPLTVGATTEVILASHRMIGLYLRRHDKGFKWLDGSVRDHIPKGVETSSPSDNGPLSPLCIPRSQFIEASQSFEFVPGYSIEMSFRSRDPRRRPAIFARTIRVNSDQSAPLGLVTSEDLLWRAGQAIHQALEPKKQEYNDHVKDCGDSSCRHVDSDALDIQVKVANNLGPSYSHLYRNIKSKLTLFRDAEARDCKDFLKAIETAFVEARDSIDSKINEMHDFEFRILELRGVGWTLQQPAKFRIDSSVSYARRTVEAALERVQTGIADVIRGHNVAIHINAHKRGHLVLDKAIVARQKQGRPRELFESPKDQESALISRLKTRIQHDIDMVFKDTCSIDDIVDSEPEQSEDPLLSRAIDKVLSQTEKPDESVQQSITPVEVPTPQPPRAFSLNPRLISRSSKSDVCSLKSTTSASEDGNSVVGRGAQTPSLEGPAPLVINAPVKPAQRVFPLVPRSYSLPARVSSASTLVNEVQNALEGDKTTEAEFAGERPALVEAVSELTSTLLPPMTSSAPNGHDASSSARMMLAEERPTTPVRDPASSPSQLETPMTQEGDAQSAAQELARSKMETPKRFKDADNSGEVTKGDLQDMLSGTRSPDADEYSTAPSTPALSSGGDSSPRHSILITPTCVRTLSGTRDPIMRELEHEFDTDELGANIGAELATAAPIVKGKEDDSRHPEVVIPIGPSSARLSPAPEIIAESELSVDEADMGSRQMKSRKGKEAPSEPAATEDPIAAENELPFKSCIASPLSEVDSGQNDRAELELAANGDKGLATPDFPTAESGLSEPNEEAAEASMSPKFTSETRSAPEKEVAVDAGVVEGPELADATDIHGVTEAGAEEIEVGHDIATAPEVSNEGQVKDAPATGAEAEPESSYLELTSKSTPQAAAEDGDASGPADSPSVDAGPEPTVQAHGGSGIGGSPEVIAEAQVIPGSDPTEYPAVSLDAEPEAHAPEVTCRPHAEACPICIEDRVPAADGAEPKPEVSNLGISDEVSAKTPEVVTEGDHDAARSEAPSDDAGAEADPMDLDTPFAIDANGSELSDAFESARTSPEGEASDTEAPEYDTEGAPGADTDAEAETSTARVSDAPAAEKSDLDEVNAAASTDPEVEALNAELSDDAIAEAAEGPDTDRNGTPATELSNAEAGTKFDDSDYEILDTSSDSVVDDLTSTDADAEPEHVEFKSSGEDIPAAAIPSVEDETTPPTLSIDDDSNISEAVIDNKDVTGGPPVVWTSDVSEVKHAGPAPADFLPSTASTGLSAFNPALLDAFDPVHVSARSSTSSIRDLTVSGRGSVEDVVPFMDEEATRPSTSCSRPQTAGYLGLRETRRVKVGLRGALGDSRRLSLPLQYMLDEEALAAAGTRSTPSSVAGDKPRKKQIKSKKTRPVNEGEAPQKQTVKEEEGNGSDQIVPRVMMLFAGLVTVSKILKRSS</sequence>
<comment type="caution">
    <text evidence="2">The sequence shown here is derived from an EMBL/GenBank/DDBJ whole genome shotgun (WGS) entry which is preliminary data.</text>
</comment>
<feature type="compositionally biased region" description="Low complexity" evidence="1">
    <location>
        <begin position="1319"/>
        <end position="1334"/>
    </location>
</feature>
<feature type="compositionally biased region" description="Polar residues" evidence="1">
    <location>
        <begin position="559"/>
        <end position="579"/>
    </location>
</feature>
<protein>
    <recommendedName>
        <fullName evidence="4">Pt repeat family protein</fullName>
    </recommendedName>
</protein>
<feature type="compositionally biased region" description="Acidic residues" evidence="1">
    <location>
        <begin position="1177"/>
        <end position="1189"/>
    </location>
</feature>
<feature type="region of interest" description="Disordered" evidence="1">
    <location>
        <begin position="525"/>
        <end position="585"/>
    </location>
</feature>
<feature type="compositionally biased region" description="Basic and acidic residues" evidence="1">
    <location>
        <begin position="1338"/>
        <end position="1348"/>
    </location>
</feature>
<dbReference type="Proteomes" id="UP001303473">
    <property type="component" value="Unassembled WGS sequence"/>
</dbReference>
<gene>
    <name evidence="2" type="ORF">QBC46DRAFT_253626</name>
</gene>
<feature type="region of interest" description="Disordered" evidence="1">
    <location>
        <begin position="1520"/>
        <end position="1567"/>
    </location>
</feature>
<feature type="compositionally biased region" description="Polar residues" evidence="1">
    <location>
        <begin position="766"/>
        <end position="778"/>
    </location>
</feature>
<name>A0AAN6S7T3_9PEZI</name>